<keyword evidence="1" id="KW-0472">Membrane</keyword>
<feature type="transmembrane region" description="Helical" evidence="1">
    <location>
        <begin position="150"/>
        <end position="170"/>
    </location>
</feature>
<name>A0A8J5CRQ2_CHIOP</name>
<feature type="transmembrane region" description="Helical" evidence="1">
    <location>
        <begin position="90"/>
        <end position="117"/>
    </location>
</feature>
<feature type="domain" description="Ig-like" evidence="2">
    <location>
        <begin position="1"/>
        <end position="85"/>
    </location>
</feature>
<feature type="transmembrane region" description="Helical" evidence="1">
    <location>
        <begin position="124"/>
        <end position="144"/>
    </location>
</feature>
<keyword evidence="1" id="KW-1133">Transmembrane helix</keyword>
<comment type="caution">
    <text evidence="3">The sequence shown here is derived from an EMBL/GenBank/DDBJ whole genome shotgun (WGS) entry which is preliminary data.</text>
</comment>
<dbReference type="SUPFAM" id="SSF48726">
    <property type="entry name" value="Immunoglobulin"/>
    <property type="match status" value="1"/>
</dbReference>
<protein>
    <recommendedName>
        <fullName evidence="2">Ig-like domain-containing protein</fullName>
    </recommendedName>
</protein>
<evidence type="ECO:0000256" key="1">
    <source>
        <dbReference type="SAM" id="Phobius"/>
    </source>
</evidence>
<dbReference type="Proteomes" id="UP000770661">
    <property type="component" value="Unassembled WGS sequence"/>
</dbReference>
<sequence>MNLNINCTVQGFPVASTVWEFKSCVNGPSCSDFDNLGGDVSLQHPAPGNTVVSMKSLKVTSSGWLRCVANNSLGRKEGTVAVSISGRLLLLFWLLLWLLLLWLLLWLLLLLLLLLLFWLLLLWLLLWLLWLWLLLLLLLLLLFWLLWLLLLWLLLWLLLLWLLLLLLLLLL</sequence>
<dbReference type="InterPro" id="IPR036179">
    <property type="entry name" value="Ig-like_dom_sf"/>
</dbReference>
<organism evidence="3 4">
    <name type="scientific">Chionoecetes opilio</name>
    <name type="common">Atlantic snow crab</name>
    <name type="synonym">Cancer opilio</name>
    <dbReference type="NCBI Taxonomy" id="41210"/>
    <lineage>
        <taxon>Eukaryota</taxon>
        <taxon>Metazoa</taxon>
        <taxon>Ecdysozoa</taxon>
        <taxon>Arthropoda</taxon>
        <taxon>Crustacea</taxon>
        <taxon>Multicrustacea</taxon>
        <taxon>Malacostraca</taxon>
        <taxon>Eumalacostraca</taxon>
        <taxon>Eucarida</taxon>
        <taxon>Decapoda</taxon>
        <taxon>Pleocyemata</taxon>
        <taxon>Brachyura</taxon>
        <taxon>Eubrachyura</taxon>
        <taxon>Majoidea</taxon>
        <taxon>Majidae</taxon>
        <taxon>Chionoecetes</taxon>
    </lineage>
</organism>
<dbReference type="InterPro" id="IPR013783">
    <property type="entry name" value="Ig-like_fold"/>
</dbReference>
<evidence type="ECO:0000313" key="4">
    <source>
        <dbReference type="Proteomes" id="UP000770661"/>
    </source>
</evidence>
<dbReference type="AlphaFoldDB" id="A0A8J5CRQ2"/>
<reference evidence="3" key="1">
    <citation type="submission" date="2020-07" db="EMBL/GenBank/DDBJ databases">
        <title>The High-quality genome of the commercially important snow crab, Chionoecetes opilio.</title>
        <authorList>
            <person name="Jeong J.-H."/>
            <person name="Ryu S."/>
        </authorList>
    </citation>
    <scope>NUCLEOTIDE SEQUENCE</scope>
    <source>
        <strain evidence="3">MADBK_172401_WGS</strain>
        <tissue evidence="3">Digestive gland</tissue>
    </source>
</reference>
<gene>
    <name evidence="3" type="ORF">GWK47_052542</name>
</gene>
<accession>A0A8J5CRQ2</accession>
<dbReference type="EMBL" id="JACEEZ010016177">
    <property type="protein sequence ID" value="KAG0718366.1"/>
    <property type="molecule type" value="Genomic_DNA"/>
</dbReference>
<evidence type="ECO:0000313" key="3">
    <source>
        <dbReference type="EMBL" id="KAG0718366.1"/>
    </source>
</evidence>
<dbReference type="Gene3D" id="2.60.40.10">
    <property type="entry name" value="Immunoglobulins"/>
    <property type="match status" value="1"/>
</dbReference>
<dbReference type="InterPro" id="IPR007110">
    <property type="entry name" value="Ig-like_dom"/>
</dbReference>
<evidence type="ECO:0000259" key="2">
    <source>
        <dbReference type="PROSITE" id="PS50835"/>
    </source>
</evidence>
<keyword evidence="4" id="KW-1185">Reference proteome</keyword>
<keyword evidence="1" id="KW-0812">Transmembrane</keyword>
<proteinExistence type="predicted"/>
<dbReference type="PROSITE" id="PS50835">
    <property type="entry name" value="IG_LIKE"/>
    <property type="match status" value="1"/>
</dbReference>